<evidence type="ECO:0000256" key="3">
    <source>
        <dbReference type="SAM" id="SignalP"/>
    </source>
</evidence>
<evidence type="ECO:0000313" key="4">
    <source>
        <dbReference type="EMBL" id="CAF1402065.1"/>
    </source>
</evidence>
<evidence type="ECO:0000256" key="1">
    <source>
        <dbReference type="SAM" id="MobiDB-lite"/>
    </source>
</evidence>
<feature type="transmembrane region" description="Helical" evidence="2">
    <location>
        <begin position="149"/>
        <end position="173"/>
    </location>
</feature>
<dbReference type="EMBL" id="CAJNON010000907">
    <property type="protein sequence ID" value="CAF1402065.1"/>
    <property type="molecule type" value="Genomic_DNA"/>
</dbReference>
<reference evidence="4" key="1">
    <citation type="submission" date="2021-02" db="EMBL/GenBank/DDBJ databases">
        <authorList>
            <person name="Nowell W R."/>
        </authorList>
    </citation>
    <scope>NUCLEOTIDE SEQUENCE</scope>
</reference>
<feature type="compositionally biased region" description="Polar residues" evidence="1">
    <location>
        <begin position="265"/>
        <end position="284"/>
    </location>
</feature>
<gene>
    <name evidence="4" type="ORF">VCS650_LOCUS36556</name>
</gene>
<evidence type="ECO:0000256" key="2">
    <source>
        <dbReference type="SAM" id="Phobius"/>
    </source>
</evidence>
<feature type="signal peptide" evidence="3">
    <location>
        <begin position="1"/>
        <end position="19"/>
    </location>
</feature>
<protein>
    <submittedName>
        <fullName evidence="4">Uncharacterized protein</fullName>
    </submittedName>
</protein>
<name>A0A815LDZ1_9BILA</name>
<keyword evidence="3" id="KW-0732">Signal</keyword>
<evidence type="ECO:0000313" key="5">
    <source>
        <dbReference type="Proteomes" id="UP000663891"/>
    </source>
</evidence>
<feature type="region of interest" description="Disordered" evidence="1">
    <location>
        <begin position="241"/>
        <end position="315"/>
    </location>
</feature>
<keyword evidence="2" id="KW-1133">Transmembrane helix</keyword>
<keyword evidence="2" id="KW-0812">Transmembrane</keyword>
<comment type="caution">
    <text evidence="4">The sequence shown here is derived from an EMBL/GenBank/DDBJ whole genome shotgun (WGS) entry which is preliminary data.</text>
</comment>
<proteinExistence type="predicted"/>
<dbReference type="OrthoDB" id="10041281at2759"/>
<dbReference type="AlphaFoldDB" id="A0A815LDZ1"/>
<accession>A0A815LDZ1</accession>
<feature type="compositionally biased region" description="Polar residues" evidence="1">
    <location>
        <begin position="241"/>
        <end position="257"/>
    </location>
</feature>
<keyword evidence="2" id="KW-0472">Membrane</keyword>
<feature type="chain" id="PRO_5032622878" evidence="3">
    <location>
        <begin position="20"/>
        <end position="351"/>
    </location>
</feature>
<dbReference type="Proteomes" id="UP000663891">
    <property type="component" value="Unassembled WGS sequence"/>
</dbReference>
<organism evidence="4 5">
    <name type="scientific">Adineta steineri</name>
    <dbReference type="NCBI Taxonomy" id="433720"/>
    <lineage>
        <taxon>Eukaryota</taxon>
        <taxon>Metazoa</taxon>
        <taxon>Spiralia</taxon>
        <taxon>Gnathifera</taxon>
        <taxon>Rotifera</taxon>
        <taxon>Eurotatoria</taxon>
        <taxon>Bdelloidea</taxon>
        <taxon>Adinetida</taxon>
        <taxon>Adinetidae</taxon>
        <taxon>Adineta</taxon>
    </lineage>
</organism>
<sequence>MSYVYRCFFIILFVPYVKTCANFTVQNCIDIPFGFQSITTMKCIQLVPTQFNMLTNYSIQNYIVKQSATKCYDIILLDSLPKILFSSECTDRCSEKYCTLFSNQPNTSIINIFYSASSTYGLINSTTNYMLSYDYFLFDACPSGDPKTLLIIVYVLAGVIGVLTIGVIAKYIFSHIMKRSPNPELYNLRWLRDWFLCRERSENTQSNMPESEGKPYIVQFSDQQPNIHITQLDLSSNSGISTQQAMMSSNSPYNSRQRQNHRQGHSSGNNSDPRSFGVSSQSNGPVIDVSSGGVYYPEDSDVQSNISSEVVEDHPQELSVSSIVERLSSKASNALSSLRGYVSLEYPIVRL</sequence>